<reference evidence="9" key="2">
    <citation type="submission" date="2011-01" db="EMBL/GenBank/DDBJ databases">
        <title>The Non-contiguous Finished genome of Clostridium papyrosolvens.</title>
        <authorList>
            <person name="Lucas S."/>
            <person name="Copeland A."/>
            <person name="Lapidus A."/>
            <person name="Cheng J.-F."/>
            <person name="Goodwin L."/>
            <person name="Pitluck S."/>
            <person name="Misra M."/>
            <person name="Chertkov O."/>
            <person name="Detter J.C."/>
            <person name="Han C."/>
            <person name="Tapia R."/>
            <person name="Land M."/>
            <person name="Hauser L."/>
            <person name="Kyrpides N."/>
            <person name="Ivanova N."/>
            <person name="Pagani I."/>
            <person name="Mouttaki H."/>
            <person name="He Z."/>
            <person name="Zhou J."/>
            <person name="Hemme C.L."/>
            <person name="Woyke T."/>
        </authorList>
    </citation>
    <scope>NUCLEOTIDE SEQUENCE [LARGE SCALE GENOMIC DNA]</scope>
    <source>
        <strain evidence="9">DSM 2782</strain>
    </source>
</reference>
<dbReference type="InterPro" id="IPR020103">
    <property type="entry name" value="PsdUridine_synth_cat_dom_sf"/>
</dbReference>
<keyword evidence="3 4" id="KW-0413">Isomerase</keyword>
<evidence type="ECO:0000256" key="7">
    <source>
        <dbReference type="RuleBase" id="RU003792"/>
    </source>
</evidence>
<dbReference type="GO" id="GO:0003723">
    <property type="term" value="F:RNA binding"/>
    <property type="evidence" value="ECO:0007669"/>
    <property type="project" value="InterPro"/>
</dbReference>
<dbReference type="EMBL" id="ACXX02000005">
    <property type="protein sequence ID" value="EGD48155.1"/>
    <property type="molecule type" value="Genomic_DNA"/>
</dbReference>
<comment type="caution">
    <text evidence="9">The sequence shown here is derived from an EMBL/GenBank/DDBJ whole genome shotgun (WGS) entry which is preliminary data.</text>
</comment>
<evidence type="ECO:0000256" key="6">
    <source>
        <dbReference type="PIRSR" id="PIRSR001430-2"/>
    </source>
</evidence>
<dbReference type="STRING" id="588581.Cpap_2850"/>
<feature type="domain" description="Pseudouridine synthase I TruA alpha/beta" evidence="8">
    <location>
        <begin position="7"/>
        <end position="103"/>
    </location>
</feature>
<dbReference type="InterPro" id="IPR020095">
    <property type="entry name" value="PsdUridine_synth_TruA_C"/>
</dbReference>
<dbReference type="CDD" id="cd02570">
    <property type="entry name" value="PseudoU_synth_EcTruA"/>
    <property type="match status" value="1"/>
</dbReference>
<dbReference type="GO" id="GO:0160147">
    <property type="term" value="F:tRNA pseudouridine(38-40) synthase activity"/>
    <property type="evidence" value="ECO:0007669"/>
    <property type="project" value="UniProtKB-EC"/>
</dbReference>
<feature type="active site" description="Nucleophile" evidence="4 5">
    <location>
        <position position="53"/>
    </location>
</feature>
<dbReference type="NCBIfam" id="TIGR00071">
    <property type="entry name" value="hisT_truA"/>
    <property type="match status" value="1"/>
</dbReference>
<dbReference type="PANTHER" id="PTHR11142:SF22">
    <property type="entry name" value="TRNA PSEUDOURIDINE SYNTHASE A 2"/>
    <property type="match status" value="1"/>
</dbReference>
<name>F1TBY4_9FIRM</name>
<dbReference type="Gene3D" id="3.30.70.580">
    <property type="entry name" value="Pseudouridine synthase I, catalytic domain, N-terminal subdomain"/>
    <property type="match status" value="1"/>
</dbReference>
<dbReference type="SUPFAM" id="SSF55120">
    <property type="entry name" value="Pseudouridine synthase"/>
    <property type="match status" value="1"/>
</dbReference>
<dbReference type="AlphaFoldDB" id="F1TBY4"/>
<proteinExistence type="inferred from homology"/>
<comment type="caution">
    <text evidence="4">Lacks conserved residue(s) required for the propagation of feature annotation.</text>
</comment>
<protein>
    <recommendedName>
        <fullName evidence="4">tRNA pseudouridine synthase A</fullName>
        <ecNumber evidence="4">5.4.99.12</ecNumber>
    </recommendedName>
    <alternativeName>
        <fullName evidence="4">tRNA pseudouridine(38-40) synthase</fullName>
    </alternativeName>
    <alternativeName>
        <fullName evidence="4">tRNA pseudouridylate synthase I</fullName>
    </alternativeName>
    <alternativeName>
        <fullName evidence="4">tRNA-uridine isomerase I</fullName>
    </alternativeName>
</protein>
<dbReference type="HAMAP" id="MF_00171">
    <property type="entry name" value="TruA"/>
    <property type="match status" value="1"/>
</dbReference>
<evidence type="ECO:0000313" key="9">
    <source>
        <dbReference type="EMBL" id="EGD48155.1"/>
    </source>
</evidence>
<evidence type="ECO:0000313" key="10">
    <source>
        <dbReference type="Proteomes" id="UP000003860"/>
    </source>
</evidence>
<evidence type="ECO:0000256" key="1">
    <source>
        <dbReference type="ARBA" id="ARBA00009375"/>
    </source>
</evidence>
<comment type="catalytic activity">
    <reaction evidence="4 7">
        <text>uridine(38/39/40) in tRNA = pseudouridine(38/39/40) in tRNA</text>
        <dbReference type="Rhea" id="RHEA:22376"/>
        <dbReference type="Rhea" id="RHEA-COMP:10085"/>
        <dbReference type="Rhea" id="RHEA-COMP:10087"/>
        <dbReference type="ChEBI" id="CHEBI:65314"/>
        <dbReference type="ChEBI" id="CHEBI:65315"/>
        <dbReference type="EC" id="5.4.99.12"/>
    </reaction>
</comment>
<dbReference type="InterPro" id="IPR020094">
    <property type="entry name" value="TruA/RsuA/RluB/E/F_N"/>
</dbReference>
<dbReference type="InterPro" id="IPR020097">
    <property type="entry name" value="PsdUridine_synth_TruA_a/b_dom"/>
</dbReference>
<feature type="binding site" evidence="4 6">
    <location>
        <position position="111"/>
    </location>
    <ligand>
        <name>substrate</name>
    </ligand>
</feature>
<dbReference type="EC" id="5.4.99.12" evidence="4"/>
<dbReference type="RefSeq" id="WP_004618986.1">
    <property type="nucleotide sequence ID" value="NZ_ACXX02000005.1"/>
</dbReference>
<gene>
    <name evidence="4" type="primary">truA</name>
    <name evidence="9" type="ORF">Cpap_2850</name>
</gene>
<organism evidence="9 10">
    <name type="scientific">Ruminiclostridium papyrosolvens DSM 2782</name>
    <dbReference type="NCBI Taxonomy" id="588581"/>
    <lineage>
        <taxon>Bacteria</taxon>
        <taxon>Bacillati</taxon>
        <taxon>Bacillota</taxon>
        <taxon>Clostridia</taxon>
        <taxon>Eubacteriales</taxon>
        <taxon>Oscillospiraceae</taxon>
        <taxon>Ruminiclostridium</taxon>
    </lineage>
</organism>
<comment type="similarity">
    <text evidence="1 4 7">Belongs to the tRNA pseudouridine synthase TruA family.</text>
</comment>
<dbReference type="eggNOG" id="COG0101">
    <property type="taxonomic scope" value="Bacteria"/>
</dbReference>
<dbReference type="Pfam" id="PF01416">
    <property type="entry name" value="PseudoU_synth_1"/>
    <property type="match status" value="2"/>
</dbReference>
<evidence type="ECO:0000256" key="3">
    <source>
        <dbReference type="ARBA" id="ARBA00023235"/>
    </source>
</evidence>
<dbReference type="FunFam" id="3.30.70.580:FF:000001">
    <property type="entry name" value="tRNA pseudouridine synthase A"/>
    <property type="match status" value="1"/>
</dbReference>
<keyword evidence="2 4" id="KW-0819">tRNA processing</keyword>
<sequence>MKNYKIIVQYDGSKYKGWQKLKDSDLSIQGKIETVLSKMSGEEIQVIGCGRTDAGTHAENYVANFHTNSRMSPKLILNHLYEFLPQDIVVRSVEEVDERFHAQHNAKAKTYVYSITKGKFRNVFNRKYSFHSEEKLDLVQMKNAAEYLIGTHDFQSFTSLKEGSKSTIRTINSLDIIENGMVIEIIINGNDFLLHMARLVVGALLEVGKNKIKAIDVQKILNEKKRTEAVPMAQPKGLCLRDVKYSF</sequence>
<dbReference type="PANTHER" id="PTHR11142">
    <property type="entry name" value="PSEUDOURIDYLATE SYNTHASE"/>
    <property type="match status" value="1"/>
</dbReference>
<dbReference type="Proteomes" id="UP000003860">
    <property type="component" value="Unassembled WGS sequence"/>
</dbReference>
<dbReference type="PIRSF" id="PIRSF001430">
    <property type="entry name" value="tRNA_psdUrid_synth"/>
    <property type="match status" value="1"/>
</dbReference>
<feature type="domain" description="Pseudouridine synthase I TruA alpha/beta" evidence="8">
    <location>
        <begin position="144"/>
        <end position="246"/>
    </location>
</feature>
<dbReference type="InterPro" id="IPR001406">
    <property type="entry name" value="PsdUridine_synth_TruA"/>
</dbReference>
<reference evidence="9" key="1">
    <citation type="submission" date="2009-07" db="EMBL/GenBank/DDBJ databases">
        <authorList>
            <consortium name="US DOE Joint Genome Institute (JGI-PGF)"/>
            <person name="Lucas S."/>
            <person name="Copeland A."/>
            <person name="Lapidus A."/>
            <person name="Glavina del Rio T."/>
            <person name="Tice H."/>
            <person name="Bruce D."/>
            <person name="Goodwin L."/>
            <person name="Pitluck S."/>
            <person name="Larimer F."/>
            <person name="Land M.L."/>
            <person name="Mouttaki H."/>
            <person name="He Z."/>
            <person name="Zhou J."/>
            <person name="Hemme C.L."/>
        </authorList>
    </citation>
    <scope>NUCLEOTIDE SEQUENCE</scope>
    <source>
        <strain evidence="9">DSM 2782</strain>
    </source>
</reference>
<comment type="subunit">
    <text evidence="4">Homodimer.</text>
</comment>
<evidence type="ECO:0000259" key="8">
    <source>
        <dbReference type="Pfam" id="PF01416"/>
    </source>
</evidence>
<accession>F1TBY4</accession>
<keyword evidence="10" id="KW-1185">Reference proteome</keyword>
<evidence type="ECO:0000256" key="4">
    <source>
        <dbReference type="HAMAP-Rule" id="MF_00171"/>
    </source>
</evidence>
<evidence type="ECO:0000256" key="5">
    <source>
        <dbReference type="PIRSR" id="PIRSR001430-1"/>
    </source>
</evidence>
<evidence type="ECO:0000256" key="2">
    <source>
        <dbReference type="ARBA" id="ARBA00022694"/>
    </source>
</evidence>
<dbReference type="Gene3D" id="3.30.70.660">
    <property type="entry name" value="Pseudouridine synthase I, catalytic domain, C-terminal subdomain"/>
    <property type="match status" value="1"/>
</dbReference>
<comment type="function">
    <text evidence="4">Formation of pseudouridine at positions 38, 39 and 40 in the anticodon stem and loop of transfer RNAs.</text>
</comment>
<dbReference type="GO" id="GO:0031119">
    <property type="term" value="P:tRNA pseudouridine synthesis"/>
    <property type="evidence" value="ECO:0007669"/>
    <property type="project" value="UniProtKB-UniRule"/>
</dbReference>